<dbReference type="AlphaFoldDB" id="A0AAU8JN34"/>
<feature type="signal peptide" evidence="1">
    <location>
        <begin position="1"/>
        <end position="29"/>
    </location>
</feature>
<evidence type="ECO:0000256" key="1">
    <source>
        <dbReference type="SAM" id="SignalP"/>
    </source>
</evidence>
<dbReference type="EMBL" id="CP159872">
    <property type="protein sequence ID" value="XCM77646.1"/>
    <property type="molecule type" value="Genomic_DNA"/>
</dbReference>
<name>A0AAU8JN34_9ACTN</name>
<sequence>MISGATIARSAAAALVVLAVGAGAPAAVAAPVPTDSPAPAAVAVTAAVTAPAATWRPTGEAYRTRSACEARRSYFMAASNVYDYDCRKKNGWYEGWVKAD</sequence>
<accession>A0AAU8JN34</accession>
<dbReference type="KEGG" id="kcm:ABWK59_01170"/>
<organism evidence="2">
    <name type="scientific">Kitasatospora camelliae</name>
    <dbReference type="NCBI Taxonomy" id="3156397"/>
    <lineage>
        <taxon>Bacteria</taxon>
        <taxon>Bacillati</taxon>
        <taxon>Actinomycetota</taxon>
        <taxon>Actinomycetes</taxon>
        <taxon>Kitasatosporales</taxon>
        <taxon>Streptomycetaceae</taxon>
        <taxon>Kitasatospora</taxon>
    </lineage>
</organism>
<evidence type="ECO:0000313" key="2">
    <source>
        <dbReference type="EMBL" id="XCM77646.1"/>
    </source>
</evidence>
<feature type="chain" id="PRO_5043605432" evidence="1">
    <location>
        <begin position="30"/>
        <end position="100"/>
    </location>
</feature>
<reference evidence="2" key="1">
    <citation type="submission" date="2024-06" db="EMBL/GenBank/DDBJ databases">
        <title>The genome sequences of Kitasatospora sp. strain HUAS MG31.</title>
        <authorList>
            <person name="Mo P."/>
        </authorList>
    </citation>
    <scope>NUCLEOTIDE SEQUENCE</scope>
    <source>
        <strain evidence="2">HUAS MG31</strain>
    </source>
</reference>
<keyword evidence="1" id="KW-0732">Signal</keyword>
<dbReference type="RefSeq" id="WP_354637322.1">
    <property type="nucleotide sequence ID" value="NZ_CP159872.1"/>
</dbReference>
<gene>
    <name evidence="2" type="ORF">ABWK59_01170</name>
</gene>
<protein>
    <submittedName>
        <fullName evidence="2">Uncharacterized protein</fullName>
    </submittedName>
</protein>
<proteinExistence type="predicted"/>